<evidence type="ECO:0000313" key="1">
    <source>
        <dbReference type="EMBL" id="KZT51240.1"/>
    </source>
</evidence>
<dbReference type="OrthoDB" id="1077582at2759"/>
<keyword evidence="2" id="KW-1185">Reference proteome</keyword>
<evidence type="ECO:0008006" key="3">
    <source>
        <dbReference type="Google" id="ProtNLM"/>
    </source>
</evidence>
<accession>A0A165CR98</accession>
<reference evidence="1 2" key="1">
    <citation type="journal article" date="2016" name="Mol. Biol. Evol.">
        <title>Comparative Genomics of Early-Diverging Mushroom-Forming Fungi Provides Insights into the Origins of Lignocellulose Decay Capabilities.</title>
        <authorList>
            <person name="Nagy L.G."/>
            <person name="Riley R."/>
            <person name="Tritt A."/>
            <person name="Adam C."/>
            <person name="Daum C."/>
            <person name="Floudas D."/>
            <person name="Sun H."/>
            <person name="Yadav J.S."/>
            <person name="Pangilinan J."/>
            <person name="Larsson K.H."/>
            <person name="Matsuura K."/>
            <person name="Barry K."/>
            <person name="Labutti K."/>
            <person name="Kuo R."/>
            <person name="Ohm R.A."/>
            <person name="Bhattacharya S.S."/>
            <person name="Shirouzu T."/>
            <person name="Yoshinaga Y."/>
            <person name="Martin F.M."/>
            <person name="Grigoriev I.V."/>
            <person name="Hibbett D.S."/>
        </authorList>
    </citation>
    <scope>NUCLEOTIDE SEQUENCE [LARGE SCALE GENOMIC DNA]</scope>
    <source>
        <strain evidence="1 2">HHB12733</strain>
    </source>
</reference>
<dbReference type="AlphaFoldDB" id="A0A165CR98"/>
<evidence type="ECO:0000313" key="2">
    <source>
        <dbReference type="Proteomes" id="UP000076842"/>
    </source>
</evidence>
<dbReference type="EMBL" id="KV424118">
    <property type="protein sequence ID" value="KZT51240.1"/>
    <property type="molecule type" value="Genomic_DNA"/>
</dbReference>
<proteinExistence type="predicted"/>
<dbReference type="STRING" id="1353952.A0A165CR98"/>
<sequence>MLLKLVFNLLFAFGLFIDSIRMRLSLVAALAAIAGYDIICSPSPNRLTAMYDAHTFMNGLLLASDLLILHNPKTDVWHRQAGHIQQQPLDWKKILLALELTVNSRGIGWNFDVRGSKSSRLTSTESRAQFIVRQVARGTAAWLLIDLTRTIFRYRNTCHIQGSLFQDGPTWQAVYVLAGWTNIAGSMVVPHAVIAAITVGVGLYRPEDWPKMFDIAEGYTVRRFWG</sequence>
<protein>
    <recommendedName>
        <fullName evidence="3">Wax synthase domain-containing protein</fullName>
    </recommendedName>
</protein>
<dbReference type="InParanoid" id="A0A165CR98"/>
<organism evidence="1 2">
    <name type="scientific">Calocera cornea HHB12733</name>
    <dbReference type="NCBI Taxonomy" id="1353952"/>
    <lineage>
        <taxon>Eukaryota</taxon>
        <taxon>Fungi</taxon>
        <taxon>Dikarya</taxon>
        <taxon>Basidiomycota</taxon>
        <taxon>Agaricomycotina</taxon>
        <taxon>Dacrymycetes</taxon>
        <taxon>Dacrymycetales</taxon>
        <taxon>Dacrymycetaceae</taxon>
        <taxon>Calocera</taxon>
    </lineage>
</organism>
<gene>
    <name evidence="1" type="ORF">CALCODRAFT_146654</name>
</gene>
<name>A0A165CR98_9BASI</name>
<dbReference type="Proteomes" id="UP000076842">
    <property type="component" value="Unassembled WGS sequence"/>
</dbReference>